<evidence type="ECO:0000313" key="1">
    <source>
        <dbReference type="EMBL" id="ACV34826.1"/>
    </source>
</evidence>
<dbReference type="EMBL" id="CP001715">
    <property type="protein sequence ID" value="ACV34826.1"/>
    <property type="molecule type" value="Genomic_DNA"/>
</dbReference>
<dbReference type="AlphaFoldDB" id="C7RT83"/>
<sequence>MGVGVALADAIMHGGTLAVVCSAGRYERQPAA</sequence>
<organism evidence="1">
    <name type="scientific">Accumulibacter regalis</name>
    <dbReference type="NCBI Taxonomy" id="522306"/>
    <lineage>
        <taxon>Bacteria</taxon>
        <taxon>Pseudomonadati</taxon>
        <taxon>Pseudomonadota</taxon>
        <taxon>Betaproteobacteria</taxon>
        <taxon>Candidatus Accumulibacter</taxon>
    </lineage>
</organism>
<dbReference type="KEGG" id="app:CAP2UW1_1511"/>
<gene>
    <name evidence="1" type="ordered locus">CAP2UW1_1511</name>
</gene>
<name>C7RT83_ACCRE</name>
<protein>
    <submittedName>
        <fullName evidence="1">Uncharacterized protein</fullName>
    </submittedName>
</protein>
<dbReference type="HOGENOM" id="CLU_3387541_0_0_4"/>
<accession>C7RT83</accession>
<reference evidence="1" key="2">
    <citation type="submission" date="2009-09" db="EMBL/GenBank/DDBJ databases">
        <title>Complete sequence of chromosome of Candidatus Accumulibacter phosphatis clade IIA str. UW-1.</title>
        <authorList>
            <consortium name="US DOE Joint Genome Institute"/>
            <person name="Martin H.G."/>
            <person name="Ivanova N."/>
            <person name="Kunin V."/>
            <person name="Warnecke F."/>
            <person name="Barry K."/>
            <person name="He S."/>
            <person name="Salamov A."/>
            <person name="Szeto E."/>
            <person name="Dalin E."/>
            <person name="Pangilinan J.L."/>
            <person name="Lapidus A."/>
            <person name="Lowry S."/>
            <person name="Kyrpides N.C."/>
            <person name="McMahon K.D."/>
            <person name="Hugenholtz P."/>
        </authorList>
    </citation>
    <scope>NUCLEOTIDE SEQUENCE [LARGE SCALE GENOMIC DNA]</scope>
    <source>
        <strain evidence="1">UW-1</strain>
    </source>
</reference>
<reference evidence="1" key="1">
    <citation type="submission" date="2009-08" db="EMBL/GenBank/DDBJ databases">
        <authorList>
            <consortium name="US DOE Joint Genome Institute"/>
            <person name="Lucas S."/>
            <person name="Copeland A."/>
            <person name="Lapidus A."/>
            <person name="Glavina del Rio T."/>
            <person name="Dalin E."/>
            <person name="Tice H."/>
            <person name="Bruce D."/>
            <person name="Barry K."/>
            <person name="Pitluck S."/>
            <person name="Lowry S."/>
            <person name="Larimer F."/>
            <person name="Land M."/>
            <person name="Hauser L."/>
            <person name="Kyrpides N."/>
            <person name="Ivanova N."/>
            <person name="McMahon K.D."/>
            <person name="Hugenholtz P."/>
        </authorList>
    </citation>
    <scope>NUCLEOTIDE SEQUENCE</scope>
    <source>
        <strain evidence="1">UW-1</strain>
    </source>
</reference>
<proteinExistence type="predicted"/>